<gene>
    <name evidence="1" type="ORF">PAXRUDRAFT_167943</name>
</gene>
<organism evidence="1 2">
    <name type="scientific">Paxillus rubicundulus Ve08.2h10</name>
    <dbReference type="NCBI Taxonomy" id="930991"/>
    <lineage>
        <taxon>Eukaryota</taxon>
        <taxon>Fungi</taxon>
        <taxon>Dikarya</taxon>
        <taxon>Basidiomycota</taxon>
        <taxon>Agaricomycotina</taxon>
        <taxon>Agaricomycetes</taxon>
        <taxon>Agaricomycetidae</taxon>
        <taxon>Boletales</taxon>
        <taxon>Paxilineae</taxon>
        <taxon>Paxillaceae</taxon>
        <taxon>Paxillus</taxon>
    </lineage>
</organism>
<evidence type="ECO:0000313" key="1">
    <source>
        <dbReference type="EMBL" id="KIK77068.1"/>
    </source>
</evidence>
<name>A0A0D0CP61_9AGAM</name>
<keyword evidence="2" id="KW-1185">Reference proteome</keyword>
<dbReference type="EMBL" id="KN827160">
    <property type="protein sequence ID" value="KIK77068.1"/>
    <property type="molecule type" value="Genomic_DNA"/>
</dbReference>
<dbReference type="InParanoid" id="A0A0D0CP61"/>
<accession>A0A0D0CP61</accession>
<evidence type="ECO:0000313" key="2">
    <source>
        <dbReference type="Proteomes" id="UP000054538"/>
    </source>
</evidence>
<dbReference type="AlphaFoldDB" id="A0A0D0CP61"/>
<proteinExistence type="predicted"/>
<reference evidence="1 2" key="1">
    <citation type="submission" date="2014-04" db="EMBL/GenBank/DDBJ databases">
        <authorList>
            <consortium name="DOE Joint Genome Institute"/>
            <person name="Kuo A."/>
            <person name="Kohler A."/>
            <person name="Jargeat P."/>
            <person name="Nagy L.G."/>
            <person name="Floudas D."/>
            <person name="Copeland A."/>
            <person name="Barry K.W."/>
            <person name="Cichocki N."/>
            <person name="Veneault-Fourrey C."/>
            <person name="LaButti K."/>
            <person name="Lindquist E.A."/>
            <person name="Lipzen A."/>
            <person name="Lundell T."/>
            <person name="Morin E."/>
            <person name="Murat C."/>
            <person name="Sun H."/>
            <person name="Tunlid A."/>
            <person name="Henrissat B."/>
            <person name="Grigoriev I.V."/>
            <person name="Hibbett D.S."/>
            <person name="Martin F."/>
            <person name="Nordberg H.P."/>
            <person name="Cantor M.N."/>
            <person name="Hua S.X."/>
        </authorList>
    </citation>
    <scope>NUCLEOTIDE SEQUENCE [LARGE SCALE GENOMIC DNA]</scope>
    <source>
        <strain evidence="1 2">Ve08.2h10</strain>
    </source>
</reference>
<sequence>MSDSDWTLQTTAKHEREKILGVALGTDICPIIPVISLSISGTTATSPSIPVQKWMEWNERAHRIIQDSISSALLLNTETHTTTQDFFDALLSIHQASNLASAFYIFQQLFNPTWSGISAISEHIISLRTLEAHCYNISYPYLFPVSSISLSLSVLFHIIPDYDLSLVQSSFLLR</sequence>
<protein>
    <submittedName>
        <fullName evidence="1">Uncharacterized protein</fullName>
    </submittedName>
</protein>
<dbReference type="HOGENOM" id="CLU_104293_1_0_1"/>
<dbReference type="Proteomes" id="UP000054538">
    <property type="component" value="Unassembled WGS sequence"/>
</dbReference>
<dbReference type="OrthoDB" id="2953744at2759"/>
<reference evidence="2" key="2">
    <citation type="submission" date="2015-01" db="EMBL/GenBank/DDBJ databases">
        <title>Evolutionary Origins and Diversification of the Mycorrhizal Mutualists.</title>
        <authorList>
            <consortium name="DOE Joint Genome Institute"/>
            <consortium name="Mycorrhizal Genomics Consortium"/>
            <person name="Kohler A."/>
            <person name="Kuo A."/>
            <person name="Nagy L.G."/>
            <person name="Floudas D."/>
            <person name="Copeland A."/>
            <person name="Barry K.W."/>
            <person name="Cichocki N."/>
            <person name="Veneault-Fourrey C."/>
            <person name="LaButti K."/>
            <person name="Lindquist E.A."/>
            <person name="Lipzen A."/>
            <person name="Lundell T."/>
            <person name="Morin E."/>
            <person name="Murat C."/>
            <person name="Riley R."/>
            <person name="Ohm R."/>
            <person name="Sun H."/>
            <person name="Tunlid A."/>
            <person name="Henrissat B."/>
            <person name="Grigoriev I.V."/>
            <person name="Hibbett D.S."/>
            <person name="Martin F."/>
        </authorList>
    </citation>
    <scope>NUCLEOTIDE SEQUENCE [LARGE SCALE GENOMIC DNA]</scope>
    <source>
        <strain evidence="2">Ve08.2h10</strain>
    </source>
</reference>